<evidence type="ECO:0000313" key="1">
    <source>
        <dbReference type="EMBL" id="ABU72363.1"/>
    </source>
</evidence>
<reference evidence="1 2" key="1">
    <citation type="submission" date="2007-08" db="EMBL/GenBank/DDBJ databases">
        <authorList>
            <consortium name="The Vibrio harveyi Genome Sequencing Project"/>
            <person name="Bassler B."/>
            <person name="Clifton S.W."/>
            <person name="Fulton L."/>
            <person name="Delehaunty K."/>
            <person name="Fronick C."/>
            <person name="Harrison M."/>
            <person name="Markivic C."/>
            <person name="Fulton R."/>
            <person name="Tin-Wollam A.-M."/>
            <person name="Shah N."/>
            <person name="Pepin K."/>
            <person name="Nash W."/>
            <person name="Thiruvilangam P."/>
            <person name="Bhonagiri V."/>
            <person name="Waters C."/>
            <person name="Tu K.C."/>
            <person name="Irgon J."/>
            <person name="Wilson R.K."/>
        </authorList>
    </citation>
    <scope>NUCLEOTIDE SEQUENCE [LARGE SCALE GENOMIC DNA]</scope>
    <source>
        <strain evidence="2">ATCC BAA-1116 / BB120</strain>
    </source>
</reference>
<dbReference type="EMBL" id="CP000789">
    <property type="protein sequence ID" value="ABU72363.1"/>
    <property type="molecule type" value="Genomic_DNA"/>
</dbReference>
<dbReference type="KEGG" id="vha:VIBHAR_03418"/>
<protein>
    <submittedName>
        <fullName evidence="1">Uncharacterized protein</fullName>
    </submittedName>
</protein>
<accession>A7MUU8</accession>
<proteinExistence type="predicted"/>
<dbReference type="AlphaFoldDB" id="A7MUU8"/>
<name>A7MUU8_VIBC1</name>
<evidence type="ECO:0000313" key="2">
    <source>
        <dbReference type="Proteomes" id="UP000008152"/>
    </source>
</evidence>
<sequence length="36" mass="4031">MYLANLKLETFWVIYVGTGDVNLHISICSKESAVNT</sequence>
<dbReference type="PATRIC" id="fig|338187.36.peg.3342"/>
<organism evidence="1 2">
    <name type="scientific">Vibrio campbellii (strain ATCC BAA-1116)</name>
    <dbReference type="NCBI Taxonomy" id="2902295"/>
    <lineage>
        <taxon>Bacteria</taxon>
        <taxon>Pseudomonadati</taxon>
        <taxon>Pseudomonadota</taxon>
        <taxon>Gammaproteobacteria</taxon>
        <taxon>Vibrionales</taxon>
        <taxon>Vibrionaceae</taxon>
        <taxon>Vibrio</taxon>
    </lineage>
</organism>
<gene>
    <name evidence="1" type="ordered locus">VIBHAR_03418</name>
</gene>
<dbReference type="Proteomes" id="UP000008152">
    <property type="component" value="Chromosome I"/>
</dbReference>